<evidence type="ECO:0000313" key="3">
    <source>
        <dbReference type="EMBL" id="PVM90690.1"/>
    </source>
</evidence>
<dbReference type="Gene3D" id="1.10.443.10">
    <property type="entry name" value="Intergrase catalytic core"/>
    <property type="match status" value="1"/>
</dbReference>
<dbReference type="AlphaFoldDB" id="A0A2T9K3Z1"/>
<evidence type="ECO:0000259" key="2">
    <source>
        <dbReference type="PROSITE" id="PS51898"/>
    </source>
</evidence>
<dbReference type="GO" id="GO:0006310">
    <property type="term" value="P:DNA recombination"/>
    <property type="evidence" value="ECO:0007669"/>
    <property type="project" value="UniProtKB-KW"/>
</dbReference>
<dbReference type="GO" id="GO:0003677">
    <property type="term" value="F:DNA binding"/>
    <property type="evidence" value="ECO:0007669"/>
    <property type="project" value="InterPro"/>
</dbReference>
<keyword evidence="1" id="KW-0233">DNA recombination</keyword>
<reference evidence="3 4" key="1">
    <citation type="submission" date="2018-04" db="EMBL/GenBank/DDBJ databases">
        <title>The genome sequence of Caulobacter sp. 744.</title>
        <authorList>
            <person name="Gao J."/>
            <person name="Sun J."/>
        </authorList>
    </citation>
    <scope>NUCLEOTIDE SEQUENCE [LARGE SCALE GENOMIC DNA]</scope>
    <source>
        <strain evidence="3 4">774</strain>
    </source>
</reference>
<dbReference type="OrthoDB" id="6388170at2"/>
<gene>
    <name evidence="3" type="ORF">DDF67_09680</name>
</gene>
<protein>
    <submittedName>
        <fullName evidence="3">Integrase</fullName>
    </submittedName>
</protein>
<proteinExistence type="predicted"/>
<comment type="caution">
    <text evidence="3">The sequence shown here is derived from an EMBL/GenBank/DDBJ whole genome shotgun (WGS) entry which is preliminary data.</text>
</comment>
<dbReference type="InterPro" id="IPR011010">
    <property type="entry name" value="DNA_brk_join_enz"/>
</dbReference>
<dbReference type="RefSeq" id="WP_109100676.1">
    <property type="nucleotide sequence ID" value="NZ_QDKQ01000034.1"/>
</dbReference>
<dbReference type="GO" id="GO:0015074">
    <property type="term" value="P:DNA integration"/>
    <property type="evidence" value="ECO:0007669"/>
    <property type="project" value="InterPro"/>
</dbReference>
<dbReference type="EMBL" id="QDKQ01000034">
    <property type="protein sequence ID" value="PVM90690.1"/>
    <property type="molecule type" value="Genomic_DNA"/>
</dbReference>
<dbReference type="InterPro" id="IPR013762">
    <property type="entry name" value="Integrase-like_cat_sf"/>
</dbReference>
<feature type="domain" description="Tyr recombinase" evidence="2">
    <location>
        <begin position="177"/>
        <end position="365"/>
    </location>
</feature>
<organism evidence="3 4">
    <name type="scientific">Caulobacter endophyticus</name>
    <dbReference type="NCBI Taxonomy" id="2172652"/>
    <lineage>
        <taxon>Bacteria</taxon>
        <taxon>Pseudomonadati</taxon>
        <taxon>Pseudomonadota</taxon>
        <taxon>Alphaproteobacteria</taxon>
        <taxon>Caulobacterales</taxon>
        <taxon>Caulobacteraceae</taxon>
        <taxon>Caulobacter</taxon>
    </lineage>
</organism>
<name>A0A2T9K3Z1_9CAUL</name>
<evidence type="ECO:0000256" key="1">
    <source>
        <dbReference type="ARBA" id="ARBA00023172"/>
    </source>
</evidence>
<dbReference type="PROSITE" id="PS51898">
    <property type="entry name" value="TYR_RECOMBINASE"/>
    <property type="match status" value="1"/>
</dbReference>
<sequence length="384" mass="43189">MSVYLPKKSRFYAYDFVKGGKRYTGSTGVETLRKAQEVERKIRNDVALGLHDTQAGMTLDQGAGQWWAEVGQHLGTAEDAERRIEILLRLIGKETRLVEITTRTIARAIEKRRGETYAKGKDRPGAPAKRYPISNATVNADIIVTLRRILRRAEVVWEVKPMPAIDWKVLTLKEPEPEIRLYTAKQRAAWSAGCDVACRFPLKMLIRYGLRLNELFFPPEAYLPADEEFGPRLAINKRKRGVMLLPLREDDAREIAARVSRAQALGLESIWYEEEAQPARGRYKAKKPGDPITYYGLAQRLKNGAKRAGLKMPRLIHGARHHAGTVMLGKTGNLKLTQQLLGHADIKSTLRYAHALESDLRAALEDDGLTKAAPGSAHARRKAR</sequence>
<dbReference type="SUPFAM" id="SSF56349">
    <property type="entry name" value="DNA breaking-rejoining enzymes"/>
    <property type="match status" value="1"/>
</dbReference>
<keyword evidence="4" id="KW-1185">Reference proteome</keyword>
<dbReference type="Pfam" id="PF00589">
    <property type="entry name" value="Phage_integrase"/>
    <property type="match status" value="1"/>
</dbReference>
<accession>A0A2T9K3Z1</accession>
<dbReference type="Proteomes" id="UP000245073">
    <property type="component" value="Unassembled WGS sequence"/>
</dbReference>
<dbReference type="InterPro" id="IPR002104">
    <property type="entry name" value="Integrase_catalytic"/>
</dbReference>
<evidence type="ECO:0000313" key="4">
    <source>
        <dbReference type="Proteomes" id="UP000245073"/>
    </source>
</evidence>